<dbReference type="PANTHER" id="PTHR22599">
    <property type="entry name" value="MPS ONE BINDER KINASE ACTIVATOR-LIKE MOB"/>
    <property type="match status" value="1"/>
</dbReference>
<accession>A0A8J5LK46</accession>
<sequence length="180" mass="20614">MMGWKKLVVMSVEATTQLSGVPLSMATVHDLLYAILKAGNGKDAILKAGNGKDSICTCRYEYRWADGVQIKKPIEVSAPKYVEYLMEWIEVQLDDESIFPQKLGTPFLANFKDVVKTIFKRLFRVCAHIYHSHFQKIVSLKEEAHLNTCFKHFILFTYEFGLIDKKEIAPLQKLIESIVL</sequence>
<proteinExistence type="predicted"/>
<dbReference type="Pfam" id="PF03637">
    <property type="entry name" value="Mob1_phocein"/>
    <property type="match status" value="1"/>
</dbReference>
<dbReference type="Proteomes" id="UP000734854">
    <property type="component" value="Unassembled WGS sequence"/>
</dbReference>
<dbReference type="SMART" id="SM01388">
    <property type="entry name" value="Mob1_phocein"/>
    <property type="match status" value="1"/>
</dbReference>
<organism evidence="1 2">
    <name type="scientific">Zingiber officinale</name>
    <name type="common">Ginger</name>
    <name type="synonym">Amomum zingiber</name>
    <dbReference type="NCBI Taxonomy" id="94328"/>
    <lineage>
        <taxon>Eukaryota</taxon>
        <taxon>Viridiplantae</taxon>
        <taxon>Streptophyta</taxon>
        <taxon>Embryophyta</taxon>
        <taxon>Tracheophyta</taxon>
        <taxon>Spermatophyta</taxon>
        <taxon>Magnoliopsida</taxon>
        <taxon>Liliopsida</taxon>
        <taxon>Zingiberales</taxon>
        <taxon>Zingiberaceae</taxon>
        <taxon>Zingiber</taxon>
    </lineage>
</organism>
<dbReference type="EMBL" id="JACMSC010000007">
    <property type="protein sequence ID" value="KAG6515538.1"/>
    <property type="molecule type" value="Genomic_DNA"/>
</dbReference>
<comment type="caution">
    <text evidence="1">The sequence shown here is derived from an EMBL/GenBank/DDBJ whole genome shotgun (WGS) entry which is preliminary data.</text>
</comment>
<evidence type="ECO:0000313" key="1">
    <source>
        <dbReference type="EMBL" id="KAG6515538.1"/>
    </source>
</evidence>
<gene>
    <name evidence="1" type="ORF">ZIOFF_025963</name>
</gene>
<dbReference type="InterPro" id="IPR005301">
    <property type="entry name" value="MOB_kinase_act_fam"/>
</dbReference>
<keyword evidence="2" id="KW-1185">Reference proteome</keyword>
<dbReference type="AlphaFoldDB" id="A0A8J5LK46"/>
<dbReference type="InterPro" id="IPR036703">
    <property type="entry name" value="MOB_kinase_act_sf"/>
</dbReference>
<reference evidence="1 2" key="1">
    <citation type="submission" date="2020-08" db="EMBL/GenBank/DDBJ databases">
        <title>Plant Genome Project.</title>
        <authorList>
            <person name="Zhang R.-G."/>
        </authorList>
    </citation>
    <scope>NUCLEOTIDE SEQUENCE [LARGE SCALE GENOMIC DNA]</scope>
    <source>
        <tissue evidence="1">Rhizome</tissue>
    </source>
</reference>
<evidence type="ECO:0000313" key="2">
    <source>
        <dbReference type="Proteomes" id="UP000734854"/>
    </source>
</evidence>
<protein>
    <submittedName>
        <fullName evidence="1">Uncharacterized protein</fullName>
    </submittedName>
</protein>
<dbReference type="Gene3D" id="1.20.140.30">
    <property type="entry name" value="MOB kinase activator"/>
    <property type="match status" value="1"/>
</dbReference>
<dbReference type="SUPFAM" id="SSF101152">
    <property type="entry name" value="Mob1/phocein"/>
    <property type="match status" value="1"/>
</dbReference>
<name>A0A8J5LK46_ZINOF</name>